<name>A0A0A9A7B6_ARUDO</name>
<protein>
    <submittedName>
        <fullName evidence="1">Uncharacterized protein</fullName>
    </submittedName>
</protein>
<reference evidence="1" key="2">
    <citation type="journal article" date="2015" name="Data Brief">
        <title>Shoot transcriptome of the giant reed, Arundo donax.</title>
        <authorList>
            <person name="Barrero R.A."/>
            <person name="Guerrero F.D."/>
            <person name="Moolhuijzen P."/>
            <person name="Goolsby J.A."/>
            <person name="Tidwell J."/>
            <person name="Bellgard S.E."/>
            <person name="Bellgard M.I."/>
        </authorList>
    </citation>
    <scope>NUCLEOTIDE SEQUENCE</scope>
    <source>
        <tissue evidence="1">Shoot tissue taken approximately 20 cm above the soil surface</tissue>
    </source>
</reference>
<dbReference type="EMBL" id="GBRH01252062">
    <property type="protein sequence ID" value="JAD45833.1"/>
    <property type="molecule type" value="Transcribed_RNA"/>
</dbReference>
<reference evidence="1" key="1">
    <citation type="submission" date="2014-09" db="EMBL/GenBank/DDBJ databases">
        <authorList>
            <person name="Magalhaes I.L.F."/>
            <person name="Oliveira U."/>
            <person name="Santos F.R."/>
            <person name="Vidigal T.H.D.A."/>
            <person name="Brescovit A.D."/>
            <person name="Santos A.J."/>
        </authorList>
    </citation>
    <scope>NUCLEOTIDE SEQUENCE</scope>
    <source>
        <tissue evidence="1">Shoot tissue taken approximately 20 cm above the soil surface</tissue>
    </source>
</reference>
<proteinExistence type="predicted"/>
<dbReference type="AlphaFoldDB" id="A0A0A9A7B6"/>
<sequence>MMLSSKTYGWPLTKRKCMILGLLQDKYY</sequence>
<organism evidence="1">
    <name type="scientific">Arundo donax</name>
    <name type="common">Giant reed</name>
    <name type="synonym">Donax arundinaceus</name>
    <dbReference type="NCBI Taxonomy" id="35708"/>
    <lineage>
        <taxon>Eukaryota</taxon>
        <taxon>Viridiplantae</taxon>
        <taxon>Streptophyta</taxon>
        <taxon>Embryophyta</taxon>
        <taxon>Tracheophyta</taxon>
        <taxon>Spermatophyta</taxon>
        <taxon>Magnoliopsida</taxon>
        <taxon>Liliopsida</taxon>
        <taxon>Poales</taxon>
        <taxon>Poaceae</taxon>
        <taxon>PACMAD clade</taxon>
        <taxon>Arundinoideae</taxon>
        <taxon>Arundineae</taxon>
        <taxon>Arundo</taxon>
    </lineage>
</organism>
<evidence type="ECO:0000313" key="1">
    <source>
        <dbReference type="EMBL" id="JAD45833.1"/>
    </source>
</evidence>
<accession>A0A0A9A7B6</accession>